<keyword evidence="7" id="KW-1185">Reference proteome</keyword>
<dbReference type="GO" id="GO:0003677">
    <property type="term" value="F:DNA binding"/>
    <property type="evidence" value="ECO:0007669"/>
    <property type="project" value="UniProtKB-KW"/>
</dbReference>
<evidence type="ECO:0000313" key="6">
    <source>
        <dbReference type="EMBL" id="SKC85214.1"/>
    </source>
</evidence>
<feature type="domain" description="HTH crp-type" evidence="5">
    <location>
        <begin position="149"/>
        <end position="221"/>
    </location>
</feature>
<dbReference type="InterPro" id="IPR018490">
    <property type="entry name" value="cNMP-bd_dom_sf"/>
</dbReference>
<dbReference type="GO" id="GO:0005829">
    <property type="term" value="C:cytosol"/>
    <property type="evidence" value="ECO:0007669"/>
    <property type="project" value="TreeGrafter"/>
</dbReference>
<evidence type="ECO:0000259" key="4">
    <source>
        <dbReference type="PROSITE" id="PS50042"/>
    </source>
</evidence>
<dbReference type="SUPFAM" id="SSF46785">
    <property type="entry name" value="Winged helix' DNA-binding domain"/>
    <property type="match status" value="1"/>
</dbReference>
<dbReference type="InterPro" id="IPR036388">
    <property type="entry name" value="WH-like_DNA-bd_sf"/>
</dbReference>
<dbReference type="InterPro" id="IPR036390">
    <property type="entry name" value="WH_DNA-bd_sf"/>
</dbReference>
<dbReference type="Proteomes" id="UP000190285">
    <property type="component" value="Unassembled WGS sequence"/>
</dbReference>
<evidence type="ECO:0000259" key="5">
    <source>
        <dbReference type="PROSITE" id="PS51063"/>
    </source>
</evidence>
<dbReference type="InterPro" id="IPR050397">
    <property type="entry name" value="Env_Response_Regulators"/>
</dbReference>
<protein>
    <submittedName>
        <fullName evidence="6">cAMP-binding domain of CRP or a regulatory subunit of cAMP-dependent protein kinases</fullName>
    </submittedName>
</protein>
<dbReference type="Pfam" id="PF13545">
    <property type="entry name" value="HTH_Crp_2"/>
    <property type="match status" value="1"/>
</dbReference>
<keyword evidence="6" id="KW-0808">Transferase</keyword>
<dbReference type="RefSeq" id="WP_079494599.1">
    <property type="nucleotide sequence ID" value="NZ_FUZT01000013.1"/>
</dbReference>
<keyword evidence="1" id="KW-0805">Transcription regulation</keyword>
<dbReference type="GO" id="GO:0016301">
    <property type="term" value="F:kinase activity"/>
    <property type="evidence" value="ECO:0007669"/>
    <property type="project" value="UniProtKB-KW"/>
</dbReference>
<dbReference type="InterPro" id="IPR014710">
    <property type="entry name" value="RmlC-like_jellyroll"/>
</dbReference>
<dbReference type="Gene3D" id="1.10.10.10">
    <property type="entry name" value="Winged helix-like DNA-binding domain superfamily/Winged helix DNA-binding domain"/>
    <property type="match status" value="1"/>
</dbReference>
<dbReference type="OrthoDB" id="581021at2"/>
<dbReference type="EMBL" id="FUZT01000013">
    <property type="protein sequence ID" value="SKC85214.1"/>
    <property type="molecule type" value="Genomic_DNA"/>
</dbReference>
<evidence type="ECO:0000313" key="7">
    <source>
        <dbReference type="Proteomes" id="UP000190285"/>
    </source>
</evidence>
<organism evidence="6 7">
    <name type="scientific">Maledivibacter halophilus</name>
    <dbReference type="NCBI Taxonomy" id="36842"/>
    <lineage>
        <taxon>Bacteria</taxon>
        <taxon>Bacillati</taxon>
        <taxon>Bacillota</taxon>
        <taxon>Clostridia</taxon>
        <taxon>Peptostreptococcales</taxon>
        <taxon>Caminicellaceae</taxon>
        <taxon>Maledivibacter</taxon>
    </lineage>
</organism>
<dbReference type="SMART" id="SM00100">
    <property type="entry name" value="cNMP"/>
    <property type="match status" value="1"/>
</dbReference>
<dbReference type="PANTHER" id="PTHR24567:SF26">
    <property type="entry name" value="REGULATORY PROTEIN YEIL"/>
    <property type="match status" value="1"/>
</dbReference>
<dbReference type="PROSITE" id="PS51063">
    <property type="entry name" value="HTH_CRP_2"/>
    <property type="match status" value="1"/>
</dbReference>
<reference evidence="6 7" key="1">
    <citation type="submission" date="2017-02" db="EMBL/GenBank/DDBJ databases">
        <authorList>
            <person name="Peterson S.W."/>
        </authorList>
    </citation>
    <scope>NUCLEOTIDE SEQUENCE [LARGE SCALE GENOMIC DNA]</scope>
    <source>
        <strain evidence="6 7">M1</strain>
    </source>
</reference>
<dbReference type="Gene3D" id="2.60.120.10">
    <property type="entry name" value="Jelly Rolls"/>
    <property type="match status" value="1"/>
</dbReference>
<keyword evidence="2" id="KW-0238">DNA-binding</keyword>
<dbReference type="GO" id="GO:0003700">
    <property type="term" value="F:DNA-binding transcription factor activity"/>
    <property type="evidence" value="ECO:0007669"/>
    <property type="project" value="TreeGrafter"/>
</dbReference>
<dbReference type="CDD" id="cd00038">
    <property type="entry name" value="CAP_ED"/>
    <property type="match status" value="1"/>
</dbReference>
<sequence>MKSSYNKEILYSYFKKYNIDNIFKENIVDTMRLHTFNRGEHVCKAHEKMDYFYLLVEGKVKIYTLLKNGKSLLLRFYTPLQVMGDIEFVNGDLTACDVEAVENVTCIAIPMKLLKNTAANDVKFLQFICKTLGSKLYNASYWNAINLLYPLENRLASYFLAIMNNDENYTMPFSEIETDKLTDIAELLGTSYRHLNRTLNSLCHKGLLKKEKNTIVILDKEGLEKLAGDLYE</sequence>
<proteinExistence type="predicted"/>
<dbReference type="InterPro" id="IPR000595">
    <property type="entry name" value="cNMP-bd_dom"/>
</dbReference>
<keyword evidence="3" id="KW-0804">Transcription</keyword>
<name>A0A1T5MB49_9FIRM</name>
<dbReference type="STRING" id="36842.SAMN02194393_04340"/>
<accession>A0A1T5MB49</accession>
<dbReference type="InterPro" id="IPR012318">
    <property type="entry name" value="HTH_CRP"/>
</dbReference>
<dbReference type="AlphaFoldDB" id="A0A1T5MB49"/>
<evidence type="ECO:0000256" key="2">
    <source>
        <dbReference type="ARBA" id="ARBA00023125"/>
    </source>
</evidence>
<gene>
    <name evidence="6" type="ORF">SAMN02194393_04340</name>
</gene>
<evidence type="ECO:0000256" key="3">
    <source>
        <dbReference type="ARBA" id="ARBA00023163"/>
    </source>
</evidence>
<feature type="domain" description="Cyclic nucleotide-binding" evidence="4">
    <location>
        <begin position="18"/>
        <end position="109"/>
    </location>
</feature>
<dbReference type="Pfam" id="PF00027">
    <property type="entry name" value="cNMP_binding"/>
    <property type="match status" value="1"/>
</dbReference>
<evidence type="ECO:0000256" key="1">
    <source>
        <dbReference type="ARBA" id="ARBA00023015"/>
    </source>
</evidence>
<dbReference type="PANTHER" id="PTHR24567">
    <property type="entry name" value="CRP FAMILY TRANSCRIPTIONAL REGULATORY PROTEIN"/>
    <property type="match status" value="1"/>
</dbReference>
<dbReference type="SUPFAM" id="SSF51206">
    <property type="entry name" value="cAMP-binding domain-like"/>
    <property type="match status" value="1"/>
</dbReference>
<keyword evidence="6" id="KW-0418">Kinase</keyword>
<dbReference type="PROSITE" id="PS50042">
    <property type="entry name" value="CNMP_BINDING_3"/>
    <property type="match status" value="1"/>
</dbReference>